<evidence type="ECO:0000313" key="3">
    <source>
        <dbReference type="EMBL" id="CEF65552.1"/>
    </source>
</evidence>
<dbReference type="GeneID" id="36377916"/>
<dbReference type="InterPro" id="IPR011333">
    <property type="entry name" value="SKP1/BTB/POZ_sf"/>
</dbReference>
<protein>
    <submittedName>
        <fullName evidence="3 5">BTB/POZ-like domain and BTB/POZ fold domain and BTB/POZ domain-containing protein</fullName>
    </submittedName>
</protein>
<dbReference type="PROSITE" id="PS50097">
    <property type="entry name" value="BTB"/>
    <property type="match status" value="1"/>
</dbReference>
<evidence type="ECO:0000259" key="2">
    <source>
        <dbReference type="PROSITE" id="PS50097"/>
    </source>
</evidence>
<dbReference type="Pfam" id="PF00651">
    <property type="entry name" value="BTB"/>
    <property type="match status" value="1"/>
</dbReference>
<dbReference type="CTD" id="36377916"/>
<evidence type="ECO:0000313" key="4">
    <source>
        <dbReference type="Proteomes" id="UP000035682"/>
    </source>
</evidence>
<sequence length="637" mass="76421">METAELYDSRVNSPTISYRDIKLLKILRKIEAKGHCLTQNEIQHATITVSSIDLVRSYYFYGKNAFRDYVLNYNLDPYNAFTGEDVPIKNGFIKLIFYDGSIVVRKEFLLNYFGYFKYKFDNITDKKINIFRIEDFSFDHFAVILKYYYAQIIVISLDIIVDLYRIADFFVVDYAFMKRITSYMNCFYSQIAKTIGFYRYHKYFEDEYLGGDNTNLQVSSKEEDEDIDRLYYLYQHKCNNGIEYEFMDDDGDYDSEDDEDDEEDEEDEEDKENEDIDNENVEYNSSMDDETIDDEDMNDDEKSNHDTDDYVEETINNDDENNIEMNEEVDFLNDLNNEFNRFKCKMTAKKRMEDYIDKVKENPLERTKDIYDILINENEIFIYNEDEIEPKISHLKLLNPEITSFERYEYIVKPNTKHAFVSFKNGFLILRNSFSSNENIVDNNIYCEIFKISDTANVNKMLDTHIETKFDFNIGDRIFHDYFIFKHDNYIYLILNCQRQSNECSFFRCNIYTGIKEELLAPDEVTNFYNVCFYKSRFYFLLKPSQNTNLNVTKIENNENLIDSPQFINSYYFDPIEISWNNFQQPLYCEENINTCLQVINDDMYYFKTSVFCQEFTLQDNVLRYDISNDCNWIQIK</sequence>
<name>A0A090L742_STRRB</name>
<reference evidence="3 4" key="1">
    <citation type="submission" date="2014-09" db="EMBL/GenBank/DDBJ databases">
        <authorList>
            <person name="Martin A.A."/>
        </authorList>
    </citation>
    <scope>NUCLEOTIDE SEQUENCE</scope>
    <source>
        <strain evidence="4">ED321</strain>
        <strain evidence="3">ED321 Heterogonic</strain>
    </source>
</reference>
<feature type="compositionally biased region" description="Acidic residues" evidence="1">
    <location>
        <begin position="287"/>
        <end position="299"/>
    </location>
</feature>
<evidence type="ECO:0000313" key="6">
    <source>
        <dbReference type="WormBase" id="SRAE_2000023100"/>
    </source>
</evidence>
<dbReference type="STRING" id="34506.A0A090L742"/>
<dbReference type="AlphaFoldDB" id="A0A090L742"/>
<dbReference type="RefSeq" id="XP_024504752.1">
    <property type="nucleotide sequence ID" value="XM_024651035.1"/>
</dbReference>
<dbReference type="EMBL" id="LN609529">
    <property type="protein sequence ID" value="CEF65552.1"/>
    <property type="molecule type" value="Genomic_DNA"/>
</dbReference>
<gene>
    <name evidence="3 5 6" type="ORF">SRAE_2000023100</name>
</gene>
<organism evidence="3">
    <name type="scientific">Strongyloides ratti</name>
    <name type="common">Parasitic roundworm</name>
    <dbReference type="NCBI Taxonomy" id="34506"/>
    <lineage>
        <taxon>Eukaryota</taxon>
        <taxon>Metazoa</taxon>
        <taxon>Ecdysozoa</taxon>
        <taxon>Nematoda</taxon>
        <taxon>Chromadorea</taxon>
        <taxon>Rhabditida</taxon>
        <taxon>Tylenchina</taxon>
        <taxon>Panagrolaimomorpha</taxon>
        <taxon>Strongyloidoidea</taxon>
        <taxon>Strongyloididae</taxon>
        <taxon>Strongyloides</taxon>
    </lineage>
</organism>
<feature type="domain" description="BTB" evidence="2">
    <location>
        <begin position="84"/>
        <end position="157"/>
    </location>
</feature>
<reference evidence="5" key="2">
    <citation type="submission" date="2020-12" db="UniProtKB">
        <authorList>
            <consortium name="WormBaseParasite"/>
        </authorList>
    </citation>
    <scope>IDENTIFICATION</scope>
</reference>
<keyword evidence="4" id="KW-1185">Reference proteome</keyword>
<dbReference type="WormBase" id="SRAE_2000023100">
    <property type="protein sequence ID" value="SRP09970"/>
    <property type="gene ID" value="WBGene00260422"/>
</dbReference>
<dbReference type="Proteomes" id="UP000035682">
    <property type="component" value="Unplaced"/>
</dbReference>
<dbReference type="SUPFAM" id="SSF54695">
    <property type="entry name" value="POZ domain"/>
    <property type="match status" value="1"/>
</dbReference>
<evidence type="ECO:0000313" key="5">
    <source>
        <dbReference type="WBParaSite" id="SRAE_2000023100.1"/>
    </source>
</evidence>
<evidence type="ECO:0000256" key="1">
    <source>
        <dbReference type="SAM" id="MobiDB-lite"/>
    </source>
</evidence>
<dbReference type="CDD" id="cd18186">
    <property type="entry name" value="BTB_POZ_ZBTB_KLHL-like"/>
    <property type="match status" value="1"/>
</dbReference>
<dbReference type="WBParaSite" id="SRAE_2000023100.1">
    <property type="protein sequence ID" value="SRAE_2000023100.1"/>
    <property type="gene ID" value="WBGene00260422"/>
</dbReference>
<dbReference type="InterPro" id="IPR000210">
    <property type="entry name" value="BTB/POZ_dom"/>
</dbReference>
<feature type="compositionally biased region" description="Acidic residues" evidence="1">
    <location>
        <begin position="245"/>
        <end position="280"/>
    </location>
</feature>
<feature type="compositionally biased region" description="Acidic residues" evidence="1">
    <location>
        <begin position="309"/>
        <end position="318"/>
    </location>
</feature>
<feature type="region of interest" description="Disordered" evidence="1">
    <location>
        <begin position="245"/>
        <end position="318"/>
    </location>
</feature>
<proteinExistence type="predicted"/>
<accession>A0A090L742</accession>